<evidence type="ECO:0000256" key="1">
    <source>
        <dbReference type="ARBA" id="ARBA00003330"/>
    </source>
</evidence>
<dbReference type="HOGENOM" id="CLU_042529_14_1_6"/>
<keyword evidence="4" id="KW-0575">Peroxidase</keyword>
<dbReference type="STRING" id="396588.Tgr7_0825"/>
<keyword evidence="6" id="KW-0560">Oxidoreductase</keyword>
<evidence type="ECO:0000256" key="3">
    <source>
        <dbReference type="ARBA" id="ARBA00013017"/>
    </source>
</evidence>
<evidence type="ECO:0000256" key="8">
    <source>
        <dbReference type="ARBA" id="ARBA00023284"/>
    </source>
</evidence>
<dbReference type="EMBL" id="CP001339">
    <property type="protein sequence ID" value="ACL71916.1"/>
    <property type="molecule type" value="Genomic_DNA"/>
</dbReference>
<evidence type="ECO:0000313" key="16">
    <source>
        <dbReference type="Proteomes" id="UP000002383"/>
    </source>
</evidence>
<dbReference type="InterPro" id="IPR013766">
    <property type="entry name" value="Thioredoxin_domain"/>
</dbReference>
<evidence type="ECO:0000256" key="2">
    <source>
        <dbReference type="ARBA" id="ARBA00011245"/>
    </source>
</evidence>
<dbReference type="InterPro" id="IPR036249">
    <property type="entry name" value="Thioredoxin-like_sf"/>
</dbReference>
<comment type="similarity">
    <text evidence="10">Belongs to the peroxiredoxin family. BCP/PrxQ subfamily.</text>
</comment>
<keyword evidence="16" id="KW-1185">Reference proteome</keyword>
<dbReference type="InterPro" id="IPR000866">
    <property type="entry name" value="AhpC/TSA"/>
</dbReference>
<comment type="catalytic activity">
    <reaction evidence="12">
        <text>a hydroperoxide + [thioredoxin]-dithiol = an alcohol + [thioredoxin]-disulfide + H2O</text>
        <dbReference type="Rhea" id="RHEA:62620"/>
        <dbReference type="Rhea" id="RHEA-COMP:10698"/>
        <dbReference type="Rhea" id="RHEA-COMP:10700"/>
        <dbReference type="ChEBI" id="CHEBI:15377"/>
        <dbReference type="ChEBI" id="CHEBI:29950"/>
        <dbReference type="ChEBI" id="CHEBI:30879"/>
        <dbReference type="ChEBI" id="CHEBI:35924"/>
        <dbReference type="ChEBI" id="CHEBI:50058"/>
        <dbReference type="EC" id="1.11.1.24"/>
    </reaction>
</comment>
<dbReference type="OrthoDB" id="9812811at2"/>
<dbReference type="Pfam" id="PF00578">
    <property type="entry name" value="AhpC-TSA"/>
    <property type="match status" value="1"/>
</dbReference>
<dbReference type="eggNOG" id="COG1225">
    <property type="taxonomic scope" value="Bacteria"/>
</dbReference>
<keyword evidence="8" id="KW-0676">Redox-active center</keyword>
<evidence type="ECO:0000256" key="13">
    <source>
        <dbReference type="PIRSR" id="PIRSR000239-1"/>
    </source>
</evidence>
<keyword evidence="7" id="KW-1015">Disulfide bond</keyword>
<dbReference type="InterPro" id="IPR024706">
    <property type="entry name" value="Peroxiredoxin_AhpC-typ"/>
</dbReference>
<dbReference type="GO" id="GO:0034599">
    <property type="term" value="P:cellular response to oxidative stress"/>
    <property type="evidence" value="ECO:0007669"/>
    <property type="project" value="TreeGrafter"/>
</dbReference>
<evidence type="ECO:0000256" key="5">
    <source>
        <dbReference type="ARBA" id="ARBA00022862"/>
    </source>
</evidence>
<dbReference type="KEGG" id="tgr:Tgr7_0825"/>
<dbReference type="PANTHER" id="PTHR42801:SF4">
    <property type="entry name" value="AHPC_TSA FAMILY PROTEIN"/>
    <property type="match status" value="1"/>
</dbReference>
<evidence type="ECO:0000256" key="6">
    <source>
        <dbReference type="ARBA" id="ARBA00023002"/>
    </source>
</evidence>
<evidence type="ECO:0000313" key="15">
    <source>
        <dbReference type="EMBL" id="ACL71916.1"/>
    </source>
</evidence>
<dbReference type="GO" id="GO:0008379">
    <property type="term" value="F:thioredoxin peroxidase activity"/>
    <property type="evidence" value="ECO:0007669"/>
    <property type="project" value="TreeGrafter"/>
</dbReference>
<proteinExistence type="inferred from homology"/>
<dbReference type="Gene3D" id="3.40.30.10">
    <property type="entry name" value="Glutaredoxin"/>
    <property type="match status" value="1"/>
</dbReference>
<accession>B8GN55</accession>
<dbReference type="SUPFAM" id="SSF52833">
    <property type="entry name" value="Thioredoxin-like"/>
    <property type="match status" value="1"/>
</dbReference>
<protein>
    <recommendedName>
        <fullName evidence="3">thioredoxin-dependent peroxiredoxin</fullName>
        <ecNumber evidence="3">1.11.1.24</ecNumber>
    </recommendedName>
    <alternativeName>
        <fullName evidence="9">Thioredoxin peroxidase</fullName>
    </alternativeName>
    <alternativeName>
        <fullName evidence="11">Thioredoxin-dependent peroxiredoxin Bcp</fullName>
    </alternativeName>
</protein>
<dbReference type="PROSITE" id="PS51352">
    <property type="entry name" value="THIOREDOXIN_2"/>
    <property type="match status" value="1"/>
</dbReference>
<dbReference type="Proteomes" id="UP000002383">
    <property type="component" value="Chromosome"/>
</dbReference>
<keyword evidence="5" id="KW-0049">Antioxidant</keyword>
<comment type="subunit">
    <text evidence="2">Monomer.</text>
</comment>
<dbReference type="AlphaFoldDB" id="B8GN55"/>
<dbReference type="CDD" id="cd03017">
    <property type="entry name" value="PRX_BCP"/>
    <property type="match status" value="1"/>
</dbReference>
<evidence type="ECO:0000256" key="4">
    <source>
        <dbReference type="ARBA" id="ARBA00022559"/>
    </source>
</evidence>
<evidence type="ECO:0000259" key="14">
    <source>
        <dbReference type="PROSITE" id="PS51352"/>
    </source>
</evidence>
<comment type="function">
    <text evidence="1">Thiol-specific peroxidase that catalyzes the reduction of hydrogen peroxide and organic hydroperoxides to water and alcohols, respectively. Plays a role in cell protection against oxidative stress by detoxifying peroxides and as sensor of hydrogen peroxide-mediated signaling events.</text>
</comment>
<dbReference type="GO" id="GO:0045454">
    <property type="term" value="P:cell redox homeostasis"/>
    <property type="evidence" value="ECO:0007669"/>
    <property type="project" value="TreeGrafter"/>
</dbReference>
<evidence type="ECO:0000256" key="10">
    <source>
        <dbReference type="ARBA" id="ARBA00038489"/>
    </source>
</evidence>
<feature type="active site" description="Cysteine sulfenic acid (-SOH) intermediate; for peroxidase activity" evidence="13">
    <location>
        <position position="47"/>
    </location>
</feature>
<dbReference type="PIRSF" id="PIRSF000239">
    <property type="entry name" value="AHPC"/>
    <property type="match status" value="1"/>
</dbReference>
<dbReference type="GO" id="GO:0005737">
    <property type="term" value="C:cytoplasm"/>
    <property type="evidence" value="ECO:0007669"/>
    <property type="project" value="TreeGrafter"/>
</dbReference>
<gene>
    <name evidence="15" type="ordered locus">Tgr7_0825</name>
</gene>
<evidence type="ECO:0000256" key="11">
    <source>
        <dbReference type="ARBA" id="ARBA00042639"/>
    </source>
</evidence>
<name>B8GN55_THISH</name>
<dbReference type="PANTHER" id="PTHR42801">
    <property type="entry name" value="THIOREDOXIN-DEPENDENT PEROXIDE REDUCTASE"/>
    <property type="match status" value="1"/>
</dbReference>
<organism evidence="15 16">
    <name type="scientific">Thioalkalivibrio sulfidiphilus (strain HL-EbGR7)</name>
    <dbReference type="NCBI Taxonomy" id="396588"/>
    <lineage>
        <taxon>Bacteria</taxon>
        <taxon>Pseudomonadati</taxon>
        <taxon>Pseudomonadota</taxon>
        <taxon>Gammaproteobacteria</taxon>
        <taxon>Chromatiales</taxon>
        <taxon>Ectothiorhodospiraceae</taxon>
        <taxon>Thioalkalivibrio</taxon>
    </lineage>
</organism>
<dbReference type="InterPro" id="IPR050924">
    <property type="entry name" value="Peroxiredoxin_BCP/PrxQ"/>
</dbReference>
<dbReference type="EC" id="1.11.1.24" evidence="3"/>
<reference evidence="15 16" key="1">
    <citation type="journal article" date="2011" name="Stand. Genomic Sci.">
        <title>Complete genome sequence of 'Thioalkalivibrio sulfidophilus' HL-EbGr7.</title>
        <authorList>
            <person name="Muyzer G."/>
            <person name="Sorokin D.Y."/>
            <person name="Mavromatis K."/>
            <person name="Lapidus A."/>
            <person name="Clum A."/>
            <person name="Ivanova N."/>
            <person name="Pati A."/>
            <person name="d'Haeseleer P."/>
            <person name="Woyke T."/>
            <person name="Kyrpides N.C."/>
        </authorList>
    </citation>
    <scope>NUCLEOTIDE SEQUENCE [LARGE SCALE GENOMIC DNA]</scope>
    <source>
        <strain evidence="15 16">HL-EbGR7</strain>
    </source>
</reference>
<dbReference type="FunFam" id="3.40.30.10:FF:000007">
    <property type="entry name" value="Thioredoxin-dependent thiol peroxidase"/>
    <property type="match status" value="1"/>
</dbReference>
<feature type="domain" description="Thioredoxin" evidence="14">
    <location>
        <begin position="4"/>
        <end position="156"/>
    </location>
</feature>
<evidence type="ECO:0000256" key="7">
    <source>
        <dbReference type="ARBA" id="ARBA00023157"/>
    </source>
</evidence>
<sequence length="156" mass="17857">MPQVALDKPVPDFERPATGDKTVRLSDFKGKQHVVIYFYPKDDTPGCTTEGKDFTEQYARLGKQGVAVLGVSRDSLKSHEKFKEKYGFPFDLLSDEDESLCTLFDVIKMKNMYGKQVRGIERSTFLIDKQGVLRREWRKVKVPGHVDDVLEAIKEL</sequence>
<evidence type="ECO:0000256" key="12">
    <source>
        <dbReference type="ARBA" id="ARBA00049091"/>
    </source>
</evidence>
<evidence type="ECO:0000256" key="9">
    <source>
        <dbReference type="ARBA" id="ARBA00032824"/>
    </source>
</evidence>